<dbReference type="Gene3D" id="3.40.50.1780">
    <property type="match status" value="2"/>
</dbReference>
<dbReference type="InParanoid" id="A0A165G8V7"/>
<evidence type="ECO:0000256" key="3">
    <source>
        <dbReference type="ARBA" id="ARBA00023014"/>
    </source>
</evidence>
<dbReference type="PANTHER" id="PTHR11615">
    <property type="entry name" value="NITRATE, FORMATE, IRON DEHYDROGENASE"/>
    <property type="match status" value="1"/>
</dbReference>
<evidence type="ECO:0000313" key="6">
    <source>
        <dbReference type="EMBL" id="KZT57751.1"/>
    </source>
</evidence>
<keyword evidence="2" id="KW-0479">Metal-binding</keyword>
<dbReference type="SUPFAM" id="SSF53920">
    <property type="entry name" value="Fe-only hydrogenase"/>
    <property type="match status" value="1"/>
</dbReference>
<dbReference type="Proteomes" id="UP000076842">
    <property type="component" value="Unassembled WGS sequence"/>
</dbReference>
<gene>
    <name evidence="6" type="ORF">CALCODRAFT_270080</name>
</gene>
<keyword evidence="2" id="KW-0408">Iron</keyword>
<name>A0A165G8V7_9BASI</name>
<dbReference type="Pfam" id="PF02906">
    <property type="entry name" value="Fe_hyd_lg_C"/>
    <property type="match status" value="1"/>
</dbReference>
<dbReference type="EMBL" id="KV423959">
    <property type="protein sequence ID" value="KZT57751.1"/>
    <property type="molecule type" value="Genomic_DNA"/>
</dbReference>
<dbReference type="InterPro" id="IPR004108">
    <property type="entry name" value="Fe_hydrogenase_lsu_C"/>
</dbReference>
<evidence type="ECO:0000259" key="5">
    <source>
        <dbReference type="Pfam" id="PF02906"/>
    </source>
</evidence>
<dbReference type="STRING" id="1353952.A0A165G8V7"/>
<reference evidence="6 7" key="1">
    <citation type="journal article" date="2016" name="Mol. Biol. Evol.">
        <title>Comparative Genomics of Early-Diverging Mushroom-Forming Fungi Provides Insights into the Origins of Lignocellulose Decay Capabilities.</title>
        <authorList>
            <person name="Nagy L.G."/>
            <person name="Riley R."/>
            <person name="Tritt A."/>
            <person name="Adam C."/>
            <person name="Daum C."/>
            <person name="Floudas D."/>
            <person name="Sun H."/>
            <person name="Yadav J.S."/>
            <person name="Pangilinan J."/>
            <person name="Larsson K.H."/>
            <person name="Matsuura K."/>
            <person name="Barry K."/>
            <person name="Labutti K."/>
            <person name="Kuo R."/>
            <person name="Ohm R.A."/>
            <person name="Bhattacharya S.S."/>
            <person name="Shirouzu T."/>
            <person name="Yoshinaga Y."/>
            <person name="Martin F.M."/>
            <person name="Grigoriev I.V."/>
            <person name="Hibbett D.S."/>
        </authorList>
    </citation>
    <scope>NUCLEOTIDE SEQUENCE [LARGE SCALE GENOMIC DNA]</scope>
    <source>
        <strain evidence="6 7">HHB12733</strain>
    </source>
</reference>
<organism evidence="6 7">
    <name type="scientific">Calocera cornea HHB12733</name>
    <dbReference type="NCBI Taxonomy" id="1353952"/>
    <lineage>
        <taxon>Eukaryota</taxon>
        <taxon>Fungi</taxon>
        <taxon>Dikarya</taxon>
        <taxon>Basidiomycota</taxon>
        <taxon>Agaricomycotina</taxon>
        <taxon>Dacrymycetes</taxon>
        <taxon>Dacrymycetales</taxon>
        <taxon>Dacrymycetaceae</taxon>
        <taxon>Calocera</taxon>
    </lineage>
</organism>
<accession>A0A165G8V7</accession>
<dbReference type="AlphaFoldDB" id="A0A165G8V7"/>
<keyword evidence="3" id="KW-0411">Iron-sulfur</keyword>
<dbReference type="GO" id="GO:0051539">
    <property type="term" value="F:4 iron, 4 sulfur cluster binding"/>
    <property type="evidence" value="ECO:0007669"/>
    <property type="project" value="UniProtKB-KW"/>
</dbReference>
<dbReference type="FunCoup" id="A0A165G8V7">
    <property type="interactions" value="66"/>
</dbReference>
<feature type="domain" description="Iron hydrogenase large subunit C-terminal" evidence="5">
    <location>
        <begin position="1"/>
        <end position="253"/>
    </location>
</feature>
<keyword evidence="7" id="KW-1185">Reference proteome</keyword>
<feature type="region of interest" description="Disordered" evidence="4">
    <location>
        <begin position="316"/>
        <end position="344"/>
    </location>
</feature>
<comment type="similarity">
    <text evidence="1">Belongs to the NARF family.</text>
</comment>
<sequence>MLASACPGWVCYAEKTHGEMLPFMSRVKSPQQVMGTLVKEWLGKRWGKTPDQIYHVTVMPCYDKKLEASRQDFYSEQYSTRDVDCVLTTGELALLLREKGLDLSAPVNTESSPFESEIPALVPHPGSTSGSYLHSLIHSISITSATKLVLDVRPVRGSADYVEYTLKPVETEDGPSKPVFRAATCYGFRNLQNLVRKIARDTGVQTGKGALGRMPGATARRRLRPATGSAELENAGYDFVEVMACPGGCVNGGGQMKPSDVVKSMTDEEGFVRDWASEGVQMDVSGPAPTPNGSTSSRWGDKAWLRRTEEAYWAEETGLPTPPPSPDQNSPALPPWPSKSEKHHQADMLAMQILDDLCQPAGGVKAWESRMDEEAERRRRTVFRTQYRAVESEVIGLAVKW</sequence>
<evidence type="ECO:0000256" key="1">
    <source>
        <dbReference type="ARBA" id="ARBA00006596"/>
    </source>
</evidence>
<dbReference type="InterPro" id="IPR009016">
    <property type="entry name" value="Fe_hydrogenase"/>
</dbReference>
<evidence type="ECO:0000313" key="7">
    <source>
        <dbReference type="Proteomes" id="UP000076842"/>
    </source>
</evidence>
<evidence type="ECO:0000256" key="2">
    <source>
        <dbReference type="ARBA" id="ARBA00022485"/>
    </source>
</evidence>
<keyword evidence="2" id="KW-0004">4Fe-4S</keyword>
<dbReference type="InterPro" id="IPR050340">
    <property type="entry name" value="Cytosolic_Fe-S_CAF"/>
</dbReference>
<dbReference type="OrthoDB" id="10253113at2759"/>
<feature type="compositionally biased region" description="Pro residues" evidence="4">
    <location>
        <begin position="320"/>
        <end position="337"/>
    </location>
</feature>
<feature type="region of interest" description="Disordered" evidence="4">
    <location>
        <begin position="281"/>
        <end position="301"/>
    </location>
</feature>
<evidence type="ECO:0000256" key="4">
    <source>
        <dbReference type="SAM" id="MobiDB-lite"/>
    </source>
</evidence>
<proteinExistence type="inferred from homology"/>
<protein>
    <submittedName>
        <fullName evidence="6">Iron hydrogenase</fullName>
    </submittedName>
</protein>